<gene>
    <name evidence="3" type="ORF">DC345_03230</name>
</gene>
<dbReference type="AlphaFoldDB" id="A0A329R7Q1"/>
<dbReference type="Pfam" id="PF01730">
    <property type="entry name" value="UreF"/>
    <property type="match status" value="1"/>
</dbReference>
<evidence type="ECO:0000256" key="1">
    <source>
        <dbReference type="ARBA" id="ARBA00022988"/>
    </source>
</evidence>
<comment type="caution">
    <text evidence="3">The sequence shown here is derived from an EMBL/GenBank/DDBJ whole genome shotgun (WGS) entry which is preliminary data.</text>
</comment>
<dbReference type="PIRSF" id="PIRSF009467">
    <property type="entry name" value="Ureas_acces_UreF"/>
    <property type="match status" value="1"/>
</dbReference>
<evidence type="ECO:0000313" key="4">
    <source>
        <dbReference type="Proteomes" id="UP000250642"/>
    </source>
</evidence>
<evidence type="ECO:0000313" key="3">
    <source>
        <dbReference type="EMBL" id="RAW19158.1"/>
    </source>
</evidence>
<evidence type="ECO:0000256" key="2">
    <source>
        <dbReference type="ARBA" id="ARBA00023186"/>
    </source>
</evidence>
<keyword evidence="1" id="KW-0996">Nickel insertion</keyword>
<dbReference type="InterPro" id="IPR002639">
    <property type="entry name" value="UreF"/>
</dbReference>
<organism evidence="3 4">
    <name type="scientific">Paenibacillus taichungensis</name>
    <dbReference type="NCBI Taxonomy" id="484184"/>
    <lineage>
        <taxon>Bacteria</taxon>
        <taxon>Bacillati</taxon>
        <taxon>Bacillota</taxon>
        <taxon>Bacilli</taxon>
        <taxon>Bacillales</taxon>
        <taxon>Paenibacillaceae</taxon>
        <taxon>Paenibacillus</taxon>
    </lineage>
</organism>
<dbReference type="InterPro" id="IPR038277">
    <property type="entry name" value="UreF_sf"/>
</dbReference>
<name>A0A329R7Q1_9BACL</name>
<sequence>MLFNITFNERRRRKIVNRGNKLLDYVKLLDSSIQVGGFTHSFGMDAHIAEGTIRNAEDLESFMRCQLHPSIARLEGMAIKGIYTAADHNDAWRTALIDKLVHVQRTPVNLREHASTMGKRLIKLARALHPWIDFSHLEQTLAKYESVGCLSTVHAWINHHLEIPVEEAVLGYLHSAMSACITEASKVIPLHTDTIQDLLVRLAADLEHEWHTVSATAADGLVQPTSMSMKTSFPSFHMLGAGLHAYRA</sequence>
<dbReference type="GO" id="GO:0016151">
    <property type="term" value="F:nickel cation binding"/>
    <property type="evidence" value="ECO:0007669"/>
    <property type="project" value="InterPro"/>
</dbReference>
<dbReference type="EMBL" id="QEVW01000002">
    <property type="protein sequence ID" value="RAW19158.1"/>
    <property type="molecule type" value="Genomic_DNA"/>
</dbReference>
<accession>A0A329R7Q1</accession>
<proteinExistence type="predicted"/>
<dbReference type="PANTHER" id="PTHR33620:SF1">
    <property type="entry name" value="UREASE ACCESSORY PROTEIN F"/>
    <property type="match status" value="1"/>
</dbReference>
<reference evidence="3 4" key="1">
    <citation type="submission" date="2018-04" db="EMBL/GenBank/DDBJ databases">
        <title>Paenibacillus taichungensis Genome sequencing and assembly.</title>
        <authorList>
            <person name="Xu J."/>
            <person name="Rensing C."/>
            <person name="Mazhar H.S."/>
        </authorList>
    </citation>
    <scope>NUCLEOTIDE SEQUENCE [LARGE SCALE GENOMIC DNA]</scope>
    <source>
        <strain evidence="3 4">NC1</strain>
    </source>
</reference>
<keyword evidence="2" id="KW-0143">Chaperone</keyword>
<protein>
    <submittedName>
        <fullName evidence="3">Urease accessory protein UreF</fullName>
    </submittedName>
</protein>
<dbReference type="Gene3D" id="1.10.4190.10">
    <property type="entry name" value="Urease accessory protein UreF"/>
    <property type="match status" value="1"/>
</dbReference>
<dbReference type="PANTHER" id="PTHR33620">
    <property type="entry name" value="UREASE ACCESSORY PROTEIN F"/>
    <property type="match status" value="1"/>
</dbReference>
<dbReference type="Proteomes" id="UP000250642">
    <property type="component" value="Unassembled WGS sequence"/>
</dbReference>